<accession>M4GYT0</accession>
<dbReference type="AlphaFoldDB" id="M4GYT0"/>
<organism evidence="2">
    <name type="scientific">Pectobacterium atrosepticum</name>
    <name type="common">Erwinia carotovora subsp. atroseptica</name>
    <dbReference type="NCBI Taxonomy" id="29471"/>
    <lineage>
        <taxon>Bacteria</taxon>
        <taxon>Pseudomonadati</taxon>
        <taxon>Pseudomonadota</taxon>
        <taxon>Gammaproteobacteria</taxon>
        <taxon>Enterobacterales</taxon>
        <taxon>Pectobacteriaceae</taxon>
        <taxon>Pectobacterium</taxon>
    </lineage>
</organism>
<reference evidence="2" key="1">
    <citation type="submission" date="2012-03" db="EMBL/GenBank/DDBJ databases">
        <title>First horizontally acquired island (HAI) in Pectobacterium atrosepticum type strain ICMP1526 encoding coronafacic acid (cfa) biosynthetic cluster.</title>
        <authorList>
            <person name="Panda P."/>
            <person name="Fiers M.W.E.J."/>
            <person name="Pitman A.R."/>
        </authorList>
    </citation>
    <scope>NUCLEOTIDE SEQUENCE</scope>
    <source>
        <strain evidence="2">ICMP1526</strain>
    </source>
</reference>
<evidence type="ECO:0000313" key="2">
    <source>
        <dbReference type="EMBL" id="AFH56845.1"/>
    </source>
</evidence>
<sequence length="124" mass="13695">MLKTPLVIGSILLTSQFPANADVNWHVGDFVRQTQRWDEGSNQFLSGAAEGEGEGCWQITATTPERIALKLISGHFKPWWSDKPIAIGESDEWFDSGIYKEANPNMPPLSEIKATFSTVASCKP</sequence>
<dbReference type="GeneID" id="57207735"/>
<dbReference type="EMBL" id="JQ771054">
    <property type="protein sequence ID" value="AFH56845.1"/>
    <property type="molecule type" value="Genomic_DNA"/>
</dbReference>
<feature type="chain" id="PRO_5004053555" evidence="1">
    <location>
        <begin position="22"/>
        <end position="124"/>
    </location>
</feature>
<dbReference type="PATRIC" id="fig|29471.24.peg.949"/>
<keyword evidence="1" id="KW-0732">Signal</keyword>
<protein>
    <submittedName>
        <fullName evidence="2">Uncharacterized protein</fullName>
    </submittedName>
</protein>
<dbReference type="RefSeq" id="WP_011092171.1">
    <property type="nucleotide sequence ID" value="NZ_CP007744.1"/>
</dbReference>
<dbReference type="KEGG" id="pato:GZ59_09360"/>
<feature type="signal peptide" evidence="1">
    <location>
        <begin position="1"/>
        <end position="21"/>
    </location>
</feature>
<gene>
    <name evidence="2" type="ORF">KCQ_13005</name>
</gene>
<dbReference type="OMA" id="IYKEANP"/>
<name>M4GYT0_PECAT</name>
<proteinExistence type="predicted"/>
<dbReference type="KEGG" id="patr:EV46_04635"/>
<evidence type="ECO:0000256" key="1">
    <source>
        <dbReference type="SAM" id="SignalP"/>
    </source>
</evidence>